<evidence type="ECO:0000313" key="4">
    <source>
        <dbReference type="Proteomes" id="UP000011713"/>
    </source>
</evidence>
<feature type="region of interest" description="Disordered" evidence="1">
    <location>
        <begin position="100"/>
        <end position="134"/>
    </location>
</feature>
<feature type="compositionally biased region" description="Basic and acidic residues" evidence="1">
    <location>
        <begin position="105"/>
        <end position="115"/>
    </location>
</feature>
<dbReference type="InParanoid" id="M4BNR6"/>
<dbReference type="HOGENOM" id="CLU_081129_0_0_1"/>
<name>M4BNR6_HYAAE</name>
<evidence type="ECO:0000313" key="2">
    <source>
        <dbReference type="EMBL" id="BAP68811.1"/>
    </source>
</evidence>
<reference evidence="4" key="1">
    <citation type="journal article" date="2010" name="Science">
        <title>Signatures of adaptation to obligate biotrophy in the Hyaloperonospora arabidopsidis genome.</title>
        <authorList>
            <person name="Baxter L."/>
            <person name="Tripathy S."/>
            <person name="Ishaque N."/>
            <person name="Boot N."/>
            <person name="Cabral A."/>
            <person name="Kemen E."/>
            <person name="Thines M."/>
            <person name="Ah-Fong A."/>
            <person name="Anderson R."/>
            <person name="Badejoko W."/>
            <person name="Bittner-Eddy P."/>
            <person name="Boore J.L."/>
            <person name="Chibucos M.C."/>
            <person name="Coates M."/>
            <person name="Dehal P."/>
            <person name="Delehaunty K."/>
            <person name="Dong S."/>
            <person name="Downton P."/>
            <person name="Dumas B."/>
            <person name="Fabro G."/>
            <person name="Fronick C."/>
            <person name="Fuerstenberg S.I."/>
            <person name="Fulton L."/>
            <person name="Gaulin E."/>
            <person name="Govers F."/>
            <person name="Hughes L."/>
            <person name="Humphray S."/>
            <person name="Jiang R.H."/>
            <person name="Judelson H."/>
            <person name="Kamoun S."/>
            <person name="Kyung K."/>
            <person name="Meijer H."/>
            <person name="Minx P."/>
            <person name="Morris P."/>
            <person name="Nelson J."/>
            <person name="Phuntumart V."/>
            <person name="Qutob D."/>
            <person name="Rehmany A."/>
            <person name="Rougon-Cardoso A."/>
            <person name="Ryden P."/>
            <person name="Torto-Alalibo T."/>
            <person name="Studholme D."/>
            <person name="Wang Y."/>
            <person name="Win J."/>
            <person name="Wood J."/>
            <person name="Clifton S.W."/>
            <person name="Rogers J."/>
            <person name="Van den Ackerveken G."/>
            <person name="Jones J.D."/>
            <person name="McDowell J.M."/>
            <person name="Beynon J."/>
            <person name="Tyler B.M."/>
        </authorList>
    </citation>
    <scope>NUCLEOTIDE SEQUENCE [LARGE SCALE GENOMIC DNA]</scope>
    <source>
        <strain evidence="4">Emoy2</strain>
    </source>
</reference>
<sequence length="295" mass="33949">MLDVLSPRRDRMETNQICIDEDERMRGAIDSGLFGSVLGANLGAHTMRMDALEPVERKLPVRVSLAYAPARVGSTRRSSCTGIASLYCFRSHSRCVHARLSRHQRQQEKHEDRARGAAQTAAHPPRYTHQQMDVGTPDACQRKLTVRKYDGTELYRGLDSGFFDWSRTSLRQVHMAHGLLWTEDVKLNLLGHYLSGTAERYYHKQVDTWWLEQLTLDYVMVRMLVAFKTSITAAQAMKLFAQRKDAKRTWHKHICTSWRFTTREVVRHACARQHCESCVSRARPRADGEVLSEPH</sequence>
<dbReference type="EMBL" id="JH598467">
    <property type="status" value="NOT_ANNOTATED_CDS"/>
    <property type="molecule type" value="Genomic_DNA"/>
</dbReference>
<dbReference type="EnsemblProtists" id="HpaT808054">
    <property type="protein sequence ID" value="HpaP808054"/>
    <property type="gene ID" value="HpaG808054"/>
</dbReference>
<proteinExistence type="evidence at transcript level"/>
<dbReference type="VEuPathDB" id="FungiDB:HpaG808054"/>
<protein>
    <submittedName>
        <fullName evidence="2">RxLR effector candidate protein</fullName>
    </submittedName>
</protein>
<dbReference type="AlphaFoldDB" id="M4BNR6"/>
<dbReference type="eggNOG" id="ENOG502SRV1">
    <property type="taxonomic scope" value="Eukaryota"/>
</dbReference>
<reference evidence="3" key="3">
    <citation type="submission" date="2015-06" db="UniProtKB">
        <authorList>
            <consortium name="EnsemblProtists"/>
        </authorList>
    </citation>
    <scope>IDENTIFICATION</scope>
    <source>
        <strain evidence="3">Emoy2</strain>
    </source>
</reference>
<reference evidence="2" key="2">
    <citation type="journal article" date="2014" name="PLoS Pathog.">
        <title>Expression profiling during arabidopsis/downy mildew interaction reveals a highly-expressed effector that attenuates responses to salicylic acid.</title>
        <authorList>
            <person name="Asai S."/>
            <person name="Rallapalli G."/>
            <person name="Piquerez S.J.M."/>
            <person name="Caillaud M.C."/>
            <person name="Furzer O.J."/>
            <person name="Ishaque N."/>
            <person name="Wirthmueller L."/>
            <person name="Fabro G."/>
            <person name="Shirasu K."/>
            <person name="Jones J.D.G."/>
        </authorList>
    </citation>
    <scope>NUCLEOTIDE SEQUENCE</scope>
    <source>
        <strain evidence="2">Emoy2</strain>
    </source>
</reference>
<evidence type="ECO:0000313" key="3">
    <source>
        <dbReference type="EnsemblProtists" id="HpaP808054"/>
    </source>
</evidence>
<dbReference type="EMBL" id="AB922236">
    <property type="protein sequence ID" value="BAP68811.1"/>
    <property type="molecule type" value="mRNA"/>
</dbReference>
<keyword evidence="4" id="KW-1185">Reference proteome</keyword>
<organism evidence="3 4">
    <name type="scientific">Hyaloperonospora arabidopsidis (strain Emoy2)</name>
    <name type="common">Downy mildew agent</name>
    <name type="synonym">Peronospora arabidopsidis</name>
    <dbReference type="NCBI Taxonomy" id="559515"/>
    <lineage>
        <taxon>Eukaryota</taxon>
        <taxon>Sar</taxon>
        <taxon>Stramenopiles</taxon>
        <taxon>Oomycota</taxon>
        <taxon>Peronosporomycetes</taxon>
        <taxon>Peronosporales</taxon>
        <taxon>Peronosporaceae</taxon>
        <taxon>Hyaloperonospora</taxon>
    </lineage>
</organism>
<gene>
    <name evidence="2" type="primary">HaRxL87f</name>
</gene>
<evidence type="ECO:0000256" key="1">
    <source>
        <dbReference type="SAM" id="MobiDB-lite"/>
    </source>
</evidence>
<dbReference type="Proteomes" id="UP000011713">
    <property type="component" value="Unassembled WGS sequence"/>
</dbReference>
<accession>M4BNR6</accession>